<protein>
    <submittedName>
        <fullName evidence="3">16S rRNA (Guanine(966)-N(2))-methyltransferase RsmD</fullName>
        <ecNumber evidence="3">2.1.1.171</ecNumber>
    </submittedName>
</protein>
<dbReference type="GO" id="GO:0052913">
    <property type="term" value="F:16S rRNA (guanine(966)-N(2))-methyltransferase activity"/>
    <property type="evidence" value="ECO:0007669"/>
    <property type="project" value="UniProtKB-EC"/>
</dbReference>
<dbReference type="RefSeq" id="WP_377093985.1">
    <property type="nucleotide sequence ID" value="NZ_JBHSJM010000001.1"/>
</dbReference>
<dbReference type="SUPFAM" id="SSF53335">
    <property type="entry name" value="S-adenosyl-L-methionine-dependent methyltransferases"/>
    <property type="match status" value="1"/>
</dbReference>
<dbReference type="Pfam" id="PF03602">
    <property type="entry name" value="Cons_hypoth95"/>
    <property type="match status" value="1"/>
</dbReference>
<dbReference type="Proteomes" id="UP001597297">
    <property type="component" value="Unassembled WGS sequence"/>
</dbReference>
<dbReference type="EMBL" id="JBHUJC010000041">
    <property type="protein sequence ID" value="MFD2277231.1"/>
    <property type="molecule type" value="Genomic_DNA"/>
</dbReference>
<dbReference type="EC" id="2.1.1.171" evidence="3"/>
<proteinExistence type="predicted"/>
<dbReference type="CDD" id="cd02440">
    <property type="entry name" value="AdoMet_MTases"/>
    <property type="match status" value="1"/>
</dbReference>
<name>A0ABW5E3N0_9BACT</name>
<evidence type="ECO:0000256" key="1">
    <source>
        <dbReference type="ARBA" id="ARBA00022603"/>
    </source>
</evidence>
<organism evidence="3 4">
    <name type="scientific">Rubritalea spongiae</name>
    <dbReference type="NCBI Taxonomy" id="430797"/>
    <lineage>
        <taxon>Bacteria</taxon>
        <taxon>Pseudomonadati</taxon>
        <taxon>Verrucomicrobiota</taxon>
        <taxon>Verrucomicrobiia</taxon>
        <taxon>Verrucomicrobiales</taxon>
        <taxon>Rubritaleaceae</taxon>
        <taxon>Rubritalea</taxon>
    </lineage>
</organism>
<keyword evidence="1 3" id="KW-0489">Methyltransferase</keyword>
<gene>
    <name evidence="3" type="primary">rsmD</name>
    <name evidence="3" type="ORF">ACFSQZ_12185</name>
</gene>
<dbReference type="PROSITE" id="PS00092">
    <property type="entry name" value="N6_MTASE"/>
    <property type="match status" value="1"/>
</dbReference>
<dbReference type="InterPro" id="IPR004398">
    <property type="entry name" value="RNA_MeTrfase_RsmD"/>
</dbReference>
<dbReference type="NCBIfam" id="TIGR00095">
    <property type="entry name" value="16S rRNA (guanine(966)-N(2))-methyltransferase RsmD"/>
    <property type="match status" value="1"/>
</dbReference>
<dbReference type="PANTHER" id="PTHR43542:SF1">
    <property type="entry name" value="METHYLTRANSFERASE"/>
    <property type="match status" value="1"/>
</dbReference>
<sequence>MRIIAGSAKRREIKVPKAVVRPTTDRTREALFSMIHAYVESAKVLDLFAGAGSLGIEALSRGAASCDFVDMNKICTMCVQENLQKLDLRGGVVVTADVLGHVKRLSGQYDIIFADPPYYKKPGDRDFVSELLAEENLAQILAVDGLLIVEVDAKHSPDVPKQWKQLDKRRYGSCVIMFLQRIEM</sequence>
<comment type="caution">
    <text evidence="3">The sequence shown here is derived from an EMBL/GenBank/DDBJ whole genome shotgun (WGS) entry which is preliminary data.</text>
</comment>
<dbReference type="PANTHER" id="PTHR43542">
    <property type="entry name" value="METHYLTRANSFERASE"/>
    <property type="match status" value="1"/>
</dbReference>
<reference evidence="4" key="1">
    <citation type="journal article" date="2019" name="Int. J. Syst. Evol. Microbiol.">
        <title>The Global Catalogue of Microorganisms (GCM) 10K type strain sequencing project: providing services to taxonomists for standard genome sequencing and annotation.</title>
        <authorList>
            <consortium name="The Broad Institute Genomics Platform"/>
            <consortium name="The Broad Institute Genome Sequencing Center for Infectious Disease"/>
            <person name="Wu L."/>
            <person name="Ma J."/>
        </authorList>
    </citation>
    <scope>NUCLEOTIDE SEQUENCE [LARGE SCALE GENOMIC DNA]</scope>
    <source>
        <strain evidence="4">JCM 16545</strain>
    </source>
</reference>
<evidence type="ECO:0000313" key="4">
    <source>
        <dbReference type="Proteomes" id="UP001597297"/>
    </source>
</evidence>
<keyword evidence="2 3" id="KW-0808">Transferase</keyword>
<keyword evidence="4" id="KW-1185">Reference proteome</keyword>
<dbReference type="InterPro" id="IPR002052">
    <property type="entry name" value="DNA_methylase_N6_adenine_CS"/>
</dbReference>
<accession>A0ABW5E3N0</accession>
<dbReference type="Gene3D" id="3.40.50.150">
    <property type="entry name" value="Vaccinia Virus protein VP39"/>
    <property type="match status" value="1"/>
</dbReference>
<evidence type="ECO:0000313" key="3">
    <source>
        <dbReference type="EMBL" id="MFD2277231.1"/>
    </source>
</evidence>
<dbReference type="InterPro" id="IPR029063">
    <property type="entry name" value="SAM-dependent_MTases_sf"/>
</dbReference>
<evidence type="ECO:0000256" key="2">
    <source>
        <dbReference type="ARBA" id="ARBA00022679"/>
    </source>
</evidence>
<dbReference type="PIRSF" id="PIRSF004553">
    <property type="entry name" value="CHP00095"/>
    <property type="match status" value="1"/>
</dbReference>